<keyword evidence="2" id="KW-1185">Reference proteome</keyword>
<reference evidence="2" key="1">
    <citation type="journal article" date="2016" name="Nat. Commun.">
        <title>Genome analysis of three Pneumocystis species reveals adaptation mechanisms to life exclusively in mammalian hosts.</title>
        <authorList>
            <person name="Ma L."/>
            <person name="Chen Z."/>
            <person name="Huang D.W."/>
            <person name="Kutty G."/>
            <person name="Ishihara M."/>
            <person name="Wang H."/>
            <person name="Abouelleil A."/>
            <person name="Bishop L."/>
            <person name="Davey E."/>
            <person name="Deng R."/>
            <person name="Deng X."/>
            <person name="Fan L."/>
            <person name="Fantoni G."/>
            <person name="Fitzgerald M."/>
            <person name="Gogineni E."/>
            <person name="Goldberg J.M."/>
            <person name="Handley G."/>
            <person name="Hu X."/>
            <person name="Huber C."/>
            <person name="Jiao X."/>
            <person name="Jones K."/>
            <person name="Levin J.Z."/>
            <person name="Liu Y."/>
            <person name="Macdonald P."/>
            <person name="Melnikov A."/>
            <person name="Raley C."/>
            <person name="Sassi M."/>
            <person name="Sherman B.T."/>
            <person name="Song X."/>
            <person name="Sykes S."/>
            <person name="Tran B."/>
            <person name="Walsh L."/>
            <person name="Xia Y."/>
            <person name="Yang J."/>
            <person name="Young S."/>
            <person name="Zeng Q."/>
            <person name="Zheng X."/>
            <person name="Stephens R."/>
            <person name="Nusbaum C."/>
            <person name="Birren B.W."/>
            <person name="Azadi P."/>
            <person name="Lempicki R.A."/>
            <person name="Cuomo C.A."/>
            <person name="Kovacs J.A."/>
        </authorList>
    </citation>
    <scope>NUCLEOTIDE SEQUENCE [LARGE SCALE GENOMIC DNA]</scope>
    <source>
        <strain evidence="2">B123</strain>
    </source>
</reference>
<comment type="caution">
    <text evidence="1">The sequence shown here is derived from an EMBL/GenBank/DDBJ whole genome shotgun (WGS) entry which is preliminary data.</text>
</comment>
<protein>
    <recommendedName>
        <fullName evidence="3">Proteasome assembly chaperone 3</fullName>
    </recommendedName>
</protein>
<dbReference type="Gene3D" id="3.30.230.90">
    <property type="match status" value="1"/>
</dbReference>
<dbReference type="RefSeq" id="XP_007875128.1">
    <property type="nucleotide sequence ID" value="XM_007876937.1"/>
</dbReference>
<dbReference type="EMBL" id="AFWA02000015">
    <property type="protein sequence ID" value="EMR08596.1"/>
    <property type="molecule type" value="Genomic_DNA"/>
</dbReference>
<accession>M7NN99</accession>
<evidence type="ECO:0000313" key="1">
    <source>
        <dbReference type="EMBL" id="EMR08596.1"/>
    </source>
</evidence>
<dbReference type="GeneID" id="19896759"/>
<dbReference type="InterPro" id="IPR053720">
    <property type="entry name" value="Psm_Assembly_Chaperone"/>
</dbReference>
<dbReference type="HOGENOM" id="CLU_1807019_0_0_1"/>
<dbReference type="Proteomes" id="UP000011958">
    <property type="component" value="Unassembled WGS sequence"/>
</dbReference>
<proteinExistence type="predicted"/>
<dbReference type="VEuPathDB" id="FungiDB:PNEG_03072"/>
<name>M7NN99_PNEMU</name>
<sequence length="143" mass="16470">MNPYFTPKKITRTITPYRPLQLYIQGFLDCIFIIATMRGNVSEWISIDLNQAIPLFDQTSIAQQDQLPLSHLSAKFLLGASHLPRADFARMLACQIASYIVRDSVKEQRMVLVGFGLDWTEDLEGQRSLYNNVLKMLEECKVW</sequence>
<organism evidence="1 2">
    <name type="scientific">Pneumocystis murina (strain B123)</name>
    <name type="common">Mouse pneumocystis pneumonia agent</name>
    <name type="synonym">Pneumocystis carinii f. sp. muris</name>
    <dbReference type="NCBI Taxonomy" id="1069680"/>
    <lineage>
        <taxon>Eukaryota</taxon>
        <taxon>Fungi</taxon>
        <taxon>Dikarya</taxon>
        <taxon>Ascomycota</taxon>
        <taxon>Taphrinomycotina</taxon>
        <taxon>Pneumocystomycetes</taxon>
        <taxon>Pneumocystaceae</taxon>
        <taxon>Pneumocystis</taxon>
    </lineage>
</organism>
<gene>
    <name evidence="1" type="ORF">PNEG_03072</name>
</gene>
<evidence type="ECO:0000313" key="2">
    <source>
        <dbReference type="Proteomes" id="UP000011958"/>
    </source>
</evidence>
<dbReference type="STRING" id="1069680.M7NN99"/>
<dbReference type="OrthoDB" id="5593278at2759"/>
<dbReference type="AlphaFoldDB" id="M7NN99"/>
<evidence type="ECO:0008006" key="3">
    <source>
        <dbReference type="Google" id="ProtNLM"/>
    </source>
</evidence>